<accession>A0ACB8RFK8</accession>
<reference evidence="1" key="2">
    <citation type="journal article" date="2022" name="New Phytol.">
        <title>Evolutionary transition to the ectomycorrhizal habit in the genomes of a hyperdiverse lineage of mushroom-forming fungi.</title>
        <authorList>
            <person name="Looney B."/>
            <person name="Miyauchi S."/>
            <person name="Morin E."/>
            <person name="Drula E."/>
            <person name="Courty P.E."/>
            <person name="Kohler A."/>
            <person name="Kuo A."/>
            <person name="LaButti K."/>
            <person name="Pangilinan J."/>
            <person name="Lipzen A."/>
            <person name="Riley R."/>
            <person name="Andreopoulos W."/>
            <person name="He G."/>
            <person name="Johnson J."/>
            <person name="Nolan M."/>
            <person name="Tritt A."/>
            <person name="Barry K.W."/>
            <person name="Grigoriev I.V."/>
            <person name="Nagy L.G."/>
            <person name="Hibbett D."/>
            <person name="Henrissat B."/>
            <person name="Matheny P.B."/>
            <person name="Labbe J."/>
            <person name="Martin F.M."/>
        </authorList>
    </citation>
    <scope>NUCLEOTIDE SEQUENCE</scope>
    <source>
        <strain evidence="1">FP105234-sp</strain>
    </source>
</reference>
<sequence length="172" mass="19403">GRAVFIVWALFGVAAMTLLIAVISDAFSSKFRRVTHNKAFDRAVERYQEGGRRRKRSREPASSNPARITPMLQANIASLTSPNEAEDVIRRRFEPLPTLILEEVQKFREHIKYFLVANGHTDGLSGFAGLNALPQNDNEVPPSLKALLDDIAEKEGIGERLKEEVWQDKYAR</sequence>
<keyword evidence="2" id="KW-1185">Reference proteome</keyword>
<organism evidence="1 2">
    <name type="scientific">Auriscalpium vulgare</name>
    <dbReference type="NCBI Taxonomy" id="40419"/>
    <lineage>
        <taxon>Eukaryota</taxon>
        <taxon>Fungi</taxon>
        <taxon>Dikarya</taxon>
        <taxon>Basidiomycota</taxon>
        <taxon>Agaricomycotina</taxon>
        <taxon>Agaricomycetes</taxon>
        <taxon>Russulales</taxon>
        <taxon>Auriscalpiaceae</taxon>
        <taxon>Auriscalpium</taxon>
    </lineage>
</organism>
<dbReference type="Proteomes" id="UP000814033">
    <property type="component" value="Unassembled WGS sequence"/>
</dbReference>
<feature type="non-terminal residue" evidence="1">
    <location>
        <position position="172"/>
    </location>
</feature>
<reference evidence="1" key="1">
    <citation type="submission" date="2021-02" db="EMBL/GenBank/DDBJ databases">
        <authorList>
            <consortium name="DOE Joint Genome Institute"/>
            <person name="Ahrendt S."/>
            <person name="Looney B.P."/>
            <person name="Miyauchi S."/>
            <person name="Morin E."/>
            <person name="Drula E."/>
            <person name="Courty P.E."/>
            <person name="Chicoki N."/>
            <person name="Fauchery L."/>
            <person name="Kohler A."/>
            <person name="Kuo A."/>
            <person name="Labutti K."/>
            <person name="Pangilinan J."/>
            <person name="Lipzen A."/>
            <person name="Riley R."/>
            <person name="Andreopoulos W."/>
            <person name="He G."/>
            <person name="Johnson J."/>
            <person name="Barry K.W."/>
            <person name="Grigoriev I.V."/>
            <person name="Nagy L."/>
            <person name="Hibbett D."/>
            <person name="Henrissat B."/>
            <person name="Matheny P.B."/>
            <person name="Labbe J."/>
            <person name="Martin F."/>
        </authorList>
    </citation>
    <scope>NUCLEOTIDE SEQUENCE</scope>
    <source>
        <strain evidence="1">FP105234-sp</strain>
    </source>
</reference>
<evidence type="ECO:0000313" key="2">
    <source>
        <dbReference type="Proteomes" id="UP000814033"/>
    </source>
</evidence>
<protein>
    <submittedName>
        <fullName evidence="1">Uncharacterized protein</fullName>
    </submittedName>
</protein>
<comment type="caution">
    <text evidence="1">The sequence shown here is derived from an EMBL/GenBank/DDBJ whole genome shotgun (WGS) entry which is preliminary data.</text>
</comment>
<feature type="non-terminal residue" evidence="1">
    <location>
        <position position="1"/>
    </location>
</feature>
<dbReference type="EMBL" id="MU276047">
    <property type="protein sequence ID" value="KAI0042802.1"/>
    <property type="molecule type" value="Genomic_DNA"/>
</dbReference>
<gene>
    <name evidence="1" type="ORF">FA95DRAFT_1455564</name>
</gene>
<proteinExistence type="predicted"/>
<evidence type="ECO:0000313" key="1">
    <source>
        <dbReference type="EMBL" id="KAI0042802.1"/>
    </source>
</evidence>
<name>A0ACB8RFK8_9AGAM</name>